<organism evidence="2 3">
    <name type="scientific">Sphingobium xenophagum</name>
    <dbReference type="NCBI Taxonomy" id="121428"/>
    <lineage>
        <taxon>Bacteria</taxon>
        <taxon>Pseudomonadati</taxon>
        <taxon>Pseudomonadota</taxon>
        <taxon>Alphaproteobacteria</taxon>
        <taxon>Sphingomonadales</taxon>
        <taxon>Sphingomonadaceae</taxon>
        <taxon>Sphingobium</taxon>
    </lineage>
</organism>
<sequence>MDGHPELAHPRQTHTQRWRGAAPCQEHHAVRKLFRHPTLAAFNKLILIPRLAAGNGSRVWLRSMIAAEILLFAGVMGTTAHLVTYLSPHDAADAAHAHLGEIAVSGPIGIIQPWAPAMPGGAQTGAGYLVIVNNQPVADRLLAASNIARMRELTALRVPAGGRLSLRGRFRLRAE</sequence>
<proteinExistence type="predicted"/>
<accession>A0A401J8Y2</accession>
<comment type="caution">
    <text evidence="2">The sequence shown here is derived from an EMBL/GenBank/DDBJ whole genome shotgun (WGS) entry which is preliminary data.</text>
</comment>
<dbReference type="SUPFAM" id="SSF110087">
    <property type="entry name" value="DR1885-like metal-binding protein"/>
    <property type="match status" value="1"/>
</dbReference>
<feature type="region of interest" description="Disordered" evidence="1">
    <location>
        <begin position="1"/>
        <end position="21"/>
    </location>
</feature>
<reference evidence="2 3" key="1">
    <citation type="submission" date="2014-12" db="EMBL/GenBank/DDBJ databases">
        <title>Whole genome sequencing of Sphingobium xenophagum OW59.</title>
        <authorList>
            <person name="Ohta Y."/>
            <person name="Nishi S."/>
            <person name="Hatada Y."/>
        </authorList>
    </citation>
    <scope>NUCLEOTIDE SEQUENCE [LARGE SCALE GENOMIC DNA]</scope>
    <source>
        <strain evidence="2 3">OW59</strain>
    </source>
</reference>
<evidence type="ECO:0000256" key="1">
    <source>
        <dbReference type="SAM" id="MobiDB-lite"/>
    </source>
</evidence>
<dbReference type="Proteomes" id="UP000290975">
    <property type="component" value="Unassembled WGS sequence"/>
</dbReference>
<name>A0A401J8Y2_SPHXE</name>
<dbReference type="AlphaFoldDB" id="A0A401J8Y2"/>
<evidence type="ECO:0000313" key="2">
    <source>
        <dbReference type="EMBL" id="GBH33091.1"/>
    </source>
</evidence>
<protein>
    <submittedName>
        <fullName evidence="2">Copper transport protein</fullName>
    </submittedName>
</protein>
<gene>
    <name evidence="2" type="ORF">MBESOW_P4253</name>
</gene>
<dbReference type="InterPro" id="IPR036182">
    <property type="entry name" value="PCuAC_sf"/>
</dbReference>
<evidence type="ECO:0000313" key="3">
    <source>
        <dbReference type="Proteomes" id="UP000290975"/>
    </source>
</evidence>
<dbReference type="EMBL" id="BBQY01000067">
    <property type="protein sequence ID" value="GBH33091.1"/>
    <property type="molecule type" value="Genomic_DNA"/>
</dbReference>
<keyword evidence="3" id="KW-1185">Reference proteome</keyword>